<comment type="caution">
    <text evidence="2">The sequence shown here is derived from an EMBL/GenBank/DDBJ whole genome shotgun (WGS) entry which is preliminary data.</text>
</comment>
<organism evidence="2 3">
    <name type="scientific">Phakopsora pachyrhizi</name>
    <name type="common">Asian soybean rust disease fungus</name>
    <dbReference type="NCBI Taxonomy" id="170000"/>
    <lineage>
        <taxon>Eukaryota</taxon>
        <taxon>Fungi</taxon>
        <taxon>Dikarya</taxon>
        <taxon>Basidiomycota</taxon>
        <taxon>Pucciniomycotina</taxon>
        <taxon>Pucciniomycetes</taxon>
        <taxon>Pucciniales</taxon>
        <taxon>Phakopsoraceae</taxon>
        <taxon>Phakopsora</taxon>
    </lineage>
</organism>
<gene>
    <name evidence="2" type="ORF">PPACK8108_LOCUS977</name>
</gene>
<name>A0AAV0AGK0_PHAPC</name>
<dbReference type="AlphaFoldDB" id="A0AAV0AGK0"/>
<evidence type="ECO:0000256" key="1">
    <source>
        <dbReference type="SAM" id="MobiDB-lite"/>
    </source>
</evidence>
<reference evidence="2" key="1">
    <citation type="submission" date="2022-06" db="EMBL/GenBank/DDBJ databases">
        <authorList>
            <consortium name="SYNGENTA / RWTH Aachen University"/>
        </authorList>
    </citation>
    <scope>NUCLEOTIDE SEQUENCE</scope>
</reference>
<protein>
    <submittedName>
        <fullName evidence="2">Uncharacterized protein</fullName>
    </submittedName>
</protein>
<feature type="region of interest" description="Disordered" evidence="1">
    <location>
        <begin position="556"/>
        <end position="593"/>
    </location>
</feature>
<feature type="region of interest" description="Disordered" evidence="1">
    <location>
        <begin position="1"/>
        <end position="32"/>
    </location>
</feature>
<evidence type="ECO:0000313" key="3">
    <source>
        <dbReference type="Proteomes" id="UP001153365"/>
    </source>
</evidence>
<dbReference type="Proteomes" id="UP001153365">
    <property type="component" value="Unassembled WGS sequence"/>
</dbReference>
<accession>A0AAV0AGK0</accession>
<dbReference type="EMBL" id="CALTRL010000143">
    <property type="protein sequence ID" value="CAH7666629.1"/>
    <property type="molecule type" value="Genomic_DNA"/>
</dbReference>
<feature type="compositionally biased region" description="Polar residues" evidence="1">
    <location>
        <begin position="1"/>
        <end position="21"/>
    </location>
</feature>
<proteinExistence type="predicted"/>
<keyword evidence="3" id="KW-1185">Reference proteome</keyword>
<evidence type="ECO:0000313" key="2">
    <source>
        <dbReference type="EMBL" id="CAH7666629.1"/>
    </source>
</evidence>
<feature type="region of interest" description="Disordered" evidence="1">
    <location>
        <begin position="480"/>
        <end position="513"/>
    </location>
</feature>
<sequence>MDFSSLPPSVTNLPLQIQSGDSRPAPKSTRQNRHSFWLGLRQRSSSRLNSTTTLATYPNQQPSRSMTIDSITKSPSLLGPSRVIAVVGNIRRGIGRMILEELVLKRCIVVALIDKPDGNFSRSVEALACSPSLFHAFAIEGGLFGREMIEDRSSPANSFQNFPPINPLQASTQSGTKNQRSNFKLTQMKRSKKFNSMIAISKTVDDSRNHPSTGQSLLGITGDNSRKKIKDELSRIFEAYRVDTVICSFEPQSKSANEAGFRTQERAKDEVQFGLDSVSERKRIESMERAVLESCIQSGVVGRLALTVHSTGPSPSPLTPPPTSSIRPHLMIGNDQSNPRISVTEFRWGFLMNELASEGCLIDGATAENGLGKYLLEPGKGPDGRWVIDFEHKRARLPTCRSISELGKGKQKPETVCFTLAEDVARFVSLACKLREPWDWNTGKMVGDTARGGWDEVVDLIERVSRSKLEREYFQVIPTVSSGGNESSSETSSSKSSTDQQSSTLPVSSEEGTLRESFDKYDDRLRAKLAEEGLDASSVRLSEFVRVWFTPLPQPPTIKIDGSRVRKPQGSAVKHTKKSDQHLAVAQPAAQLG</sequence>
<feature type="compositionally biased region" description="Low complexity" evidence="1">
    <location>
        <begin position="481"/>
        <end position="503"/>
    </location>
</feature>